<dbReference type="InterPro" id="IPR001878">
    <property type="entry name" value="Znf_CCHC"/>
</dbReference>
<comment type="caution">
    <text evidence="3">The sequence shown here is derived from an EMBL/GenBank/DDBJ whole genome shotgun (WGS) entry which is preliminary data.</text>
</comment>
<evidence type="ECO:0000313" key="3">
    <source>
        <dbReference type="EMBL" id="CAG9086948.1"/>
    </source>
</evidence>
<dbReference type="EMBL" id="CAJHNJ030000001">
    <property type="protein sequence ID" value="CAG9086948.1"/>
    <property type="molecule type" value="Genomic_DNA"/>
</dbReference>
<name>A0A8S4CSY5_PLUXY</name>
<gene>
    <name evidence="3" type="ORF">PLXY2_LOCUS116</name>
</gene>
<accession>A0A8S4CSY5</accession>
<dbReference type="PROSITE" id="PS50158">
    <property type="entry name" value="ZF_CCHC"/>
    <property type="match status" value="1"/>
</dbReference>
<feature type="domain" description="CCHC-type" evidence="2">
    <location>
        <begin position="158"/>
        <end position="171"/>
    </location>
</feature>
<evidence type="ECO:0000259" key="2">
    <source>
        <dbReference type="PROSITE" id="PS50158"/>
    </source>
</evidence>
<dbReference type="GO" id="GO:0008270">
    <property type="term" value="F:zinc ion binding"/>
    <property type="evidence" value="ECO:0007669"/>
    <property type="project" value="UniProtKB-KW"/>
</dbReference>
<keyword evidence="1" id="KW-0479">Metal-binding</keyword>
<dbReference type="GO" id="GO:0003676">
    <property type="term" value="F:nucleic acid binding"/>
    <property type="evidence" value="ECO:0007669"/>
    <property type="project" value="InterPro"/>
</dbReference>
<evidence type="ECO:0000256" key="1">
    <source>
        <dbReference type="PROSITE-ProRule" id="PRU00047"/>
    </source>
</evidence>
<protein>
    <submittedName>
        <fullName evidence="3">(diamondback moth) hypothetical protein</fullName>
    </submittedName>
</protein>
<dbReference type="SUPFAM" id="SSF57756">
    <property type="entry name" value="Retrovirus zinc finger-like domains"/>
    <property type="match status" value="1"/>
</dbReference>
<keyword evidence="4" id="KW-1185">Reference proteome</keyword>
<keyword evidence="1" id="KW-0862">Zinc</keyword>
<dbReference type="InterPro" id="IPR036875">
    <property type="entry name" value="Znf_CCHC_sf"/>
</dbReference>
<proteinExistence type="predicted"/>
<evidence type="ECO:0000313" key="4">
    <source>
        <dbReference type="Proteomes" id="UP000653454"/>
    </source>
</evidence>
<reference evidence="3" key="1">
    <citation type="submission" date="2020-11" db="EMBL/GenBank/DDBJ databases">
        <authorList>
            <person name="Whiteford S."/>
        </authorList>
    </citation>
    <scope>NUCLEOTIDE SEQUENCE</scope>
</reference>
<organism evidence="3 4">
    <name type="scientific">Plutella xylostella</name>
    <name type="common">Diamondback moth</name>
    <name type="synonym">Plutella maculipennis</name>
    <dbReference type="NCBI Taxonomy" id="51655"/>
    <lineage>
        <taxon>Eukaryota</taxon>
        <taxon>Metazoa</taxon>
        <taxon>Ecdysozoa</taxon>
        <taxon>Arthropoda</taxon>
        <taxon>Hexapoda</taxon>
        <taxon>Insecta</taxon>
        <taxon>Pterygota</taxon>
        <taxon>Neoptera</taxon>
        <taxon>Endopterygota</taxon>
        <taxon>Lepidoptera</taxon>
        <taxon>Glossata</taxon>
        <taxon>Ditrysia</taxon>
        <taxon>Yponomeutoidea</taxon>
        <taxon>Plutellidae</taxon>
        <taxon>Plutella</taxon>
    </lineage>
</organism>
<keyword evidence="1" id="KW-0863">Zinc-finger</keyword>
<sequence length="215" mass="23697">MPLDGVGGAAPVVQAANRAAADACLQSVKEAIPSNLKAVEPQKKRPLMAIVGISDDLPFETVVEGIKTQNLADHDAWPMDRIKANIKLAFKKWRYRRTETVYVVECSPALRELLLSKERIYVGWHVASVEDFIKVVCYTKCQMYGHAVKHCNAAINTCGRCGKDGHTRSDCTAEEVCATCHKFGRKESASHKTAAPSCPARLYAEQRQVSMTNYG</sequence>
<dbReference type="Proteomes" id="UP000653454">
    <property type="component" value="Unassembled WGS sequence"/>
</dbReference>
<dbReference type="AlphaFoldDB" id="A0A8S4CSY5"/>